<dbReference type="Gene3D" id="3.20.20.60">
    <property type="entry name" value="Phosphoenolpyruvate-binding domains"/>
    <property type="match status" value="1"/>
</dbReference>
<reference evidence="4" key="1">
    <citation type="submission" date="2021-03" db="EMBL/GenBank/DDBJ databases">
        <authorList>
            <person name="Tagirdzhanova G."/>
        </authorList>
    </citation>
    <scope>NUCLEOTIDE SEQUENCE</scope>
</reference>
<evidence type="ECO:0000313" key="5">
    <source>
        <dbReference type="Proteomes" id="UP000664203"/>
    </source>
</evidence>
<feature type="compositionally biased region" description="Basic and acidic residues" evidence="3">
    <location>
        <begin position="1"/>
        <end position="13"/>
    </location>
</feature>
<evidence type="ECO:0000256" key="2">
    <source>
        <dbReference type="ARBA" id="ARBA00061405"/>
    </source>
</evidence>
<dbReference type="EMBL" id="CAJPDR010000482">
    <property type="protein sequence ID" value="CAF9937682.1"/>
    <property type="molecule type" value="Genomic_DNA"/>
</dbReference>
<dbReference type="PROSITE" id="PS00161">
    <property type="entry name" value="ISOCITRATE_LYASE"/>
    <property type="match status" value="1"/>
</dbReference>
<gene>
    <name evidence="4" type="ORF">ALECFALPRED_007364</name>
</gene>
<feature type="compositionally biased region" description="Polar residues" evidence="3">
    <location>
        <begin position="27"/>
        <end position="36"/>
    </location>
</feature>
<protein>
    <submittedName>
        <fullName evidence="4">Uncharacterized protein</fullName>
    </submittedName>
</protein>
<name>A0A8H3GAK7_9LECA</name>
<dbReference type="InterPro" id="IPR018523">
    <property type="entry name" value="Isocitrate_lyase_ph_CS"/>
</dbReference>
<proteinExistence type="inferred from homology"/>
<dbReference type="Proteomes" id="UP000664203">
    <property type="component" value="Unassembled WGS sequence"/>
</dbReference>
<dbReference type="GO" id="GO:0046421">
    <property type="term" value="F:methylisocitrate lyase activity"/>
    <property type="evidence" value="ECO:0007669"/>
    <property type="project" value="UniProtKB-EC"/>
</dbReference>
<feature type="region of interest" description="Disordered" evidence="3">
    <location>
        <begin position="1"/>
        <end position="68"/>
    </location>
</feature>
<evidence type="ECO:0000256" key="3">
    <source>
        <dbReference type="SAM" id="MobiDB-lite"/>
    </source>
</evidence>
<sequence>MYPEIGEHTKEPAYDEDLEWPPVFHLQSVSDLTGRSENPEMGSASSSQDGSKVEGSLSSKHTTPHSKNKIALECSAAEGNADVKIIKSTIAQQERPISGEELSDTVQTPSTKISSLVDLKHPTPLATSVEYLLSGDMTTESQSHVSKNQSCSIEMSLLESSISANSEKSINETVMKLGPEAENTTTQADPKVLTDSHLHEIASASVVNAEDGQKSTDVEAPTDKPSVAISCPVTVSATDPSSTRLRHMIANDPSIIVCPGVYDGLSARVALHVGFKGMYMTGAGTTASCLGAADLGIAHLHEMRTNAEMIANLQPDGPPLIADMDTGYGGPLVISRAVKQYARAGVAAFHIEDQVPEKRCGHLAGKEVVDIETYLRRISACLDARDQIRSDIILIARTDALQSLGYSECVERLRRARDLGADMGILEGVPSKEMAAQAVQDLAPWPLCYNSVENGHSPLITAAEAQSMGYRLMVFSFAGIAPAYMAILKTFTKLKEQGVTGSMVGPKKLFEICGLEEEMRIDEAAGGSAFAKGV</sequence>
<dbReference type="InterPro" id="IPR039556">
    <property type="entry name" value="ICL/PEPM"/>
</dbReference>
<organism evidence="4 5">
    <name type="scientific">Alectoria fallacina</name>
    <dbReference type="NCBI Taxonomy" id="1903189"/>
    <lineage>
        <taxon>Eukaryota</taxon>
        <taxon>Fungi</taxon>
        <taxon>Dikarya</taxon>
        <taxon>Ascomycota</taxon>
        <taxon>Pezizomycotina</taxon>
        <taxon>Lecanoromycetes</taxon>
        <taxon>OSLEUM clade</taxon>
        <taxon>Lecanoromycetidae</taxon>
        <taxon>Lecanorales</taxon>
        <taxon>Lecanorineae</taxon>
        <taxon>Parmeliaceae</taxon>
        <taxon>Alectoria</taxon>
    </lineage>
</organism>
<dbReference type="InterPro" id="IPR015813">
    <property type="entry name" value="Pyrv/PenolPyrv_kinase-like_dom"/>
</dbReference>
<dbReference type="OrthoDB" id="1923844at2759"/>
<comment type="caution">
    <text evidence="4">The sequence shown here is derived from an EMBL/GenBank/DDBJ whole genome shotgun (WGS) entry which is preliminary data.</text>
</comment>
<evidence type="ECO:0000256" key="1">
    <source>
        <dbReference type="ARBA" id="ARBA00001050"/>
    </source>
</evidence>
<dbReference type="FunFam" id="3.20.20.60:FF:000009">
    <property type="entry name" value="2-methylisocitrate lyase"/>
    <property type="match status" value="1"/>
</dbReference>
<dbReference type="Pfam" id="PF13714">
    <property type="entry name" value="PEP_mutase"/>
    <property type="match status" value="1"/>
</dbReference>
<dbReference type="CDD" id="cd00377">
    <property type="entry name" value="ICL_PEPM"/>
    <property type="match status" value="1"/>
</dbReference>
<dbReference type="PANTHER" id="PTHR42905">
    <property type="entry name" value="PHOSPHOENOLPYRUVATE CARBOXYLASE"/>
    <property type="match status" value="1"/>
</dbReference>
<dbReference type="InterPro" id="IPR040442">
    <property type="entry name" value="Pyrv_kinase-like_dom_sf"/>
</dbReference>
<feature type="compositionally biased region" description="Polar residues" evidence="3">
    <location>
        <begin position="43"/>
        <end position="61"/>
    </location>
</feature>
<comment type="catalytic activity">
    <reaction evidence="1">
        <text>(2S,3R)-3-hydroxybutane-1,2,3-tricarboxylate = pyruvate + succinate</text>
        <dbReference type="Rhea" id="RHEA:16809"/>
        <dbReference type="ChEBI" id="CHEBI:15361"/>
        <dbReference type="ChEBI" id="CHEBI:30031"/>
        <dbReference type="ChEBI" id="CHEBI:57429"/>
        <dbReference type="EC" id="4.1.3.30"/>
    </reaction>
</comment>
<dbReference type="PANTHER" id="PTHR42905:SF2">
    <property type="entry name" value="PHOSPHOENOLPYRUVATE CARBOXYLASE FAMILY PROTEIN"/>
    <property type="match status" value="1"/>
</dbReference>
<keyword evidence="5" id="KW-1185">Reference proteome</keyword>
<feature type="region of interest" description="Disordered" evidence="3">
    <location>
        <begin position="204"/>
        <end position="225"/>
    </location>
</feature>
<comment type="similarity">
    <text evidence="2">Belongs to the isocitrate lyase/PEP mutase superfamily.</text>
</comment>
<dbReference type="AlphaFoldDB" id="A0A8H3GAK7"/>
<evidence type="ECO:0000313" key="4">
    <source>
        <dbReference type="EMBL" id="CAF9937682.1"/>
    </source>
</evidence>
<accession>A0A8H3GAK7</accession>
<dbReference type="SUPFAM" id="SSF51621">
    <property type="entry name" value="Phosphoenolpyruvate/pyruvate domain"/>
    <property type="match status" value="1"/>
</dbReference>